<keyword evidence="2" id="KW-1185">Reference proteome</keyword>
<gene>
    <name evidence="1" type="ORF">OUZ56_014647</name>
</gene>
<sequence>MRRLIPAFYHIPVFRDMVLSPLYLRRPACSNRERRGLTSGHYDAVGPLHQCVFRFLLVRSLLKAASFACRISSRGGC</sequence>
<name>A0ABR0AKD8_9CRUS</name>
<organism evidence="1 2">
    <name type="scientific">Daphnia magna</name>
    <dbReference type="NCBI Taxonomy" id="35525"/>
    <lineage>
        <taxon>Eukaryota</taxon>
        <taxon>Metazoa</taxon>
        <taxon>Ecdysozoa</taxon>
        <taxon>Arthropoda</taxon>
        <taxon>Crustacea</taxon>
        <taxon>Branchiopoda</taxon>
        <taxon>Diplostraca</taxon>
        <taxon>Cladocera</taxon>
        <taxon>Anomopoda</taxon>
        <taxon>Daphniidae</taxon>
        <taxon>Daphnia</taxon>
    </lineage>
</organism>
<comment type="caution">
    <text evidence="1">The sequence shown here is derived from an EMBL/GenBank/DDBJ whole genome shotgun (WGS) entry which is preliminary data.</text>
</comment>
<dbReference type="EMBL" id="JAOYFB010000038">
    <property type="protein sequence ID" value="KAK4025586.1"/>
    <property type="molecule type" value="Genomic_DNA"/>
</dbReference>
<evidence type="ECO:0000313" key="1">
    <source>
        <dbReference type="EMBL" id="KAK4025586.1"/>
    </source>
</evidence>
<evidence type="ECO:0000313" key="2">
    <source>
        <dbReference type="Proteomes" id="UP001234178"/>
    </source>
</evidence>
<dbReference type="Proteomes" id="UP001234178">
    <property type="component" value="Unassembled WGS sequence"/>
</dbReference>
<protein>
    <submittedName>
        <fullName evidence="1">Uncharacterized protein</fullName>
    </submittedName>
</protein>
<accession>A0ABR0AKD8</accession>
<proteinExistence type="predicted"/>
<reference evidence="1 2" key="1">
    <citation type="journal article" date="2023" name="Nucleic Acids Res.">
        <title>The hologenome of Daphnia magna reveals possible DNA methylation and microbiome-mediated evolution of the host genome.</title>
        <authorList>
            <person name="Chaturvedi A."/>
            <person name="Li X."/>
            <person name="Dhandapani V."/>
            <person name="Marshall H."/>
            <person name="Kissane S."/>
            <person name="Cuenca-Cambronero M."/>
            <person name="Asole G."/>
            <person name="Calvet F."/>
            <person name="Ruiz-Romero M."/>
            <person name="Marangio P."/>
            <person name="Guigo R."/>
            <person name="Rago D."/>
            <person name="Mirbahai L."/>
            <person name="Eastwood N."/>
            <person name="Colbourne J.K."/>
            <person name="Zhou J."/>
            <person name="Mallon E."/>
            <person name="Orsini L."/>
        </authorList>
    </citation>
    <scope>NUCLEOTIDE SEQUENCE [LARGE SCALE GENOMIC DNA]</scope>
    <source>
        <strain evidence="1">LRV0_1</strain>
    </source>
</reference>